<dbReference type="GO" id="GO:0016887">
    <property type="term" value="F:ATP hydrolysis activity"/>
    <property type="evidence" value="ECO:0007669"/>
    <property type="project" value="InterPro"/>
</dbReference>
<dbReference type="InterPro" id="IPR027417">
    <property type="entry name" value="P-loop_NTPase"/>
</dbReference>
<feature type="domain" description="ABC transporter" evidence="4">
    <location>
        <begin position="2"/>
        <end position="238"/>
    </location>
</feature>
<evidence type="ECO:0000256" key="3">
    <source>
        <dbReference type="ARBA" id="ARBA00022840"/>
    </source>
</evidence>
<accession>L1NGW0</accession>
<gene>
    <name evidence="5" type="ORF">HMPREF9134_00359</name>
</gene>
<dbReference type="STRING" id="1127696.HMPREF9134_00359"/>
<organism evidence="5 6">
    <name type="scientific">Porphyromonas catoniae F0037</name>
    <dbReference type="NCBI Taxonomy" id="1127696"/>
    <lineage>
        <taxon>Bacteria</taxon>
        <taxon>Pseudomonadati</taxon>
        <taxon>Bacteroidota</taxon>
        <taxon>Bacteroidia</taxon>
        <taxon>Bacteroidales</taxon>
        <taxon>Porphyromonadaceae</taxon>
        <taxon>Porphyromonas</taxon>
    </lineage>
</organism>
<dbReference type="eggNOG" id="COG1127">
    <property type="taxonomic scope" value="Bacteria"/>
</dbReference>
<dbReference type="Pfam" id="PF00005">
    <property type="entry name" value="ABC_tran"/>
    <property type="match status" value="1"/>
</dbReference>
<dbReference type="PATRIC" id="fig|1127696.3.peg.307"/>
<dbReference type="Gene3D" id="3.40.50.300">
    <property type="entry name" value="P-loop containing nucleotide triphosphate hydrolases"/>
    <property type="match status" value="1"/>
</dbReference>
<dbReference type="InterPro" id="IPR003593">
    <property type="entry name" value="AAA+_ATPase"/>
</dbReference>
<dbReference type="AlphaFoldDB" id="L1NGW0"/>
<dbReference type="EMBL" id="AMEQ01000012">
    <property type="protein sequence ID" value="EKY02623.1"/>
    <property type="molecule type" value="Genomic_DNA"/>
</dbReference>
<evidence type="ECO:0000259" key="4">
    <source>
        <dbReference type="PROSITE" id="PS50893"/>
    </source>
</evidence>
<dbReference type="RefSeq" id="WP_005468512.1">
    <property type="nucleotide sequence ID" value="NZ_KB291042.1"/>
</dbReference>
<dbReference type="SUPFAM" id="SSF52540">
    <property type="entry name" value="P-loop containing nucleoside triphosphate hydrolases"/>
    <property type="match status" value="1"/>
</dbReference>
<keyword evidence="2" id="KW-0547">Nucleotide-binding</keyword>
<dbReference type="SMART" id="SM00382">
    <property type="entry name" value="AAA"/>
    <property type="match status" value="1"/>
</dbReference>
<dbReference type="HOGENOM" id="CLU_000604_1_22_10"/>
<evidence type="ECO:0000313" key="5">
    <source>
        <dbReference type="EMBL" id="EKY02623.1"/>
    </source>
</evidence>
<evidence type="ECO:0000256" key="2">
    <source>
        <dbReference type="ARBA" id="ARBA00022741"/>
    </source>
</evidence>
<evidence type="ECO:0000256" key="1">
    <source>
        <dbReference type="ARBA" id="ARBA00022448"/>
    </source>
</evidence>
<comment type="caution">
    <text evidence="5">The sequence shown here is derived from an EMBL/GenBank/DDBJ whole genome shotgun (WGS) entry which is preliminary data.</text>
</comment>
<dbReference type="PANTHER" id="PTHR43023">
    <property type="entry name" value="PROTEIN TRIGALACTOSYLDIACYLGLYCEROL 3, CHLOROPLASTIC"/>
    <property type="match status" value="1"/>
</dbReference>
<reference evidence="5 6" key="1">
    <citation type="submission" date="2012-05" db="EMBL/GenBank/DDBJ databases">
        <authorList>
            <person name="Weinstock G."/>
            <person name="Sodergren E."/>
            <person name="Lobos E.A."/>
            <person name="Fulton L."/>
            <person name="Fulton R."/>
            <person name="Courtney L."/>
            <person name="Fronick C."/>
            <person name="O'Laughlin M."/>
            <person name="Godfrey J."/>
            <person name="Wilson R.M."/>
            <person name="Miner T."/>
            <person name="Farmer C."/>
            <person name="Delehaunty K."/>
            <person name="Cordes M."/>
            <person name="Minx P."/>
            <person name="Tomlinson C."/>
            <person name="Chen J."/>
            <person name="Wollam A."/>
            <person name="Pepin K.H."/>
            <person name="Bhonagiri V."/>
            <person name="Zhang X."/>
            <person name="Suruliraj S."/>
            <person name="Warren W."/>
            <person name="Mitreva M."/>
            <person name="Mardis E.R."/>
            <person name="Wilson R.K."/>
        </authorList>
    </citation>
    <scope>NUCLEOTIDE SEQUENCE [LARGE SCALE GENOMIC DNA]</scope>
    <source>
        <strain evidence="5 6">F0037</strain>
    </source>
</reference>
<keyword evidence="3 5" id="KW-0067">ATP-binding</keyword>
<sequence>MIQVKSLYKEFAGKEVIKGIDATFEAGKTNLIIGRSGAGKSVFVKCMIGLIQPDKGEILFDGRDITQMDKPELLRLRREMGMLFQGSALFDSMTVIENVLFPMEMFSSDSYDKSHHRALELLDRVGLADAADKYPAEISGGMMKRTAIARAIALNPKYLFCDEPNSGLDPKTSTVIDQLIYEITKEYNITTIVNTHDMNSVHAIGDKIIYIHHGIKEWEGRSADLSQPNLPESVVHFINAGRL</sequence>
<name>L1NGW0_9PORP</name>
<dbReference type="Proteomes" id="UP000010408">
    <property type="component" value="Unassembled WGS sequence"/>
</dbReference>
<dbReference type="InterPro" id="IPR003439">
    <property type="entry name" value="ABC_transporter-like_ATP-bd"/>
</dbReference>
<proteinExistence type="predicted"/>
<evidence type="ECO:0000313" key="6">
    <source>
        <dbReference type="Proteomes" id="UP000010408"/>
    </source>
</evidence>
<protein>
    <submittedName>
        <fullName evidence="5">ABC transporter, ATP-binding protein</fullName>
    </submittedName>
</protein>
<keyword evidence="1" id="KW-0813">Transport</keyword>
<dbReference type="PANTHER" id="PTHR43023:SF6">
    <property type="entry name" value="INTERMEMBRANE PHOSPHOLIPID TRANSPORT SYSTEM ATP-BINDING PROTEIN MLAF"/>
    <property type="match status" value="1"/>
</dbReference>
<dbReference type="GO" id="GO:0005524">
    <property type="term" value="F:ATP binding"/>
    <property type="evidence" value="ECO:0007669"/>
    <property type="project" value="UniProtKB-KW"/>
</dbReference>
<dbReference type="PROSITE" id="PS50893">
    <property type="entry name" value="ABC_TRANSPORTER_2"/>
    <property type="match status" value="1"/>
</dbReference>